<sequence length="256" mass="30415">MKLKFDHMIHYVDQLKGFKYPGELLKIHSGGKHHQYGTFNRLTYINENYIELLDVEDVEKLKKEAKTEEGRVAFATKIVQDDFKQGFKTMAFRTEDIERVKQSLNERHIDTIGPINMDRENKKGEKIRWKLLYIADPDYMVRPPFFIEWNKNKVDHMQNLDSFFQKQFKIDKIIIDSSKRSKTLTKWQSWFNMDIIEENENYTDLKLEGDTIVYRIQDAAQSGYNTIVFKDNETTTPYSIIIKGAKYRFEPNEGTN</sequence>
<gene>
    <name evidence="2" type="ORF">AZE34_08105</name>
    <name evidence="3" type="ORF">J7T32_001920</name>
</gene>
<reference evidence="2" key="1">
    <citation type="submission" date="2016-02" db="EMBL/GenBank/DDBJ databases">
        <title>Genomic sequence of a clinical Staphylococcus hominis isolate.</title>
        <authorList>
            <person name="McClure J.M."/>
            <person name="Zhang K."/>
        </authorList>
    </citation>
    <scope>NUCLEOTIDE SEQUENCE</scope>
    <source>
        <strain evidence="2">C34847</strain>
    </source>
</reference>
<dbReference type="EMBL" id="JAGHKT020000002">
    <property type="protein sequence ID" value="MCM5671524.1"/>
    <property type="molecule type" value="Genomic_DNA"/>
</dbReference>
<reference evidence="3 4" key="2">
    <citation type="submission" date="2022-06" db="EMBL/GenBank/DDBJ databases">
        <title>Staphylococcus hominis ShoR14 genome sequence.</title>
        <authorList>
            <person name="Yeo C.C."/>
            <person name="Chew C.H."/>
            <person name="Che Hamzah A.M."/>
            <person name="Al-Trad E.I."/>
        </authorList>
    </citation>
    <scope>NUCLEOTIDE SEQUENCE [LARGE SCALE GENOMIC DNA]</scope>
    <source>
        <strain evidence="3 4">ShoR14</strain>
    </source>
</reference>
<keyword evidence="4" id="KW-1185">Reference proteome</keyword>
<name>A0A3S7GWS9_STAHO</name>
<evidence type="ECO:0000259" key="1">
    <source>
        <dbReference type="Pfam" id="PF13468"/>
    </source>
</evidence>
<dbReference type="EMBL" id="CP014567">
    <property type="protein sequence ID" value="AVI06731.1"/>
    <property type="molecule type" value="Genomic_DNA"/>
</dbReference>
<dbReference type="GO" id="GO:0016740">
    <property type="term" value="F:transferase activity"/>
    <property type="evidence" value="ECO:0007669"/>
    <property type="project" value="UniProtKB-KW"/>
</dbReference>
<evidence type="ECO:0000313" key="2">
    <source>
        <dbReference type="EMBL" id="AVI06731.1"/>
    </source>
</evidence>
<dbReference type="InterPro" id="IPR029068">
    <property type="entry name" value="Glyas_Bleomycin-R_OHBP_Dase"/>
</dbReference>
<keyword evidence="2" id="KW-0808">Transferase</keyword>
<dbReference type="InterPro" id="IPR025870">
    <property type="entry name" value="Glyoxalase-like_dom"/>
</dbReference>
<dbReference type="Gene3D" id="3.10.180.10">
    <property type="entry name" value="2,3-Dihydroxybiphenyl 1,2-Dioxygenase, domain 1"/>
    <property type="match status" value="1"/>
</dbReference>
<dbReference type="Gene3D" id="2.60.40.4320">
    <property type="match status" value="1"/>
</dbReference>
<dbReference type="AlphaFoldDB" id="A0A3S7GWS9"/>
<organism evidence="2">
    <name type="scientific">Staphylococcus hominis</name>
    <dbReference type="NCBI Taxonomy" id="1290"/>
    <lineage>
        <taxon>Bacteria</taxon>
        <taxon>Bacillati</taxon>
        <taxon>Bacillota</taxon>
        <taxon>Bacilli</taxon>
        <taxon>Bacillales</taxon>
        <taxon>Staphylococcaceae</taxon>
        <taxon>Staphylococcus</taxon>
    </lineage>
</organism>
<dbReference type="Pfam" id="PF13468">
    <property type="entry name" value="Glyoxalase_3"/>
    <property type="match status" value="1"/>
</dbReference>
<feature type="domain" description="Glyoxalase-like" evidence="1">
    <location>
        <begin position="5"/>
        <end position="191"/>
    </location>
</feature>
<evidence type="ECO:0000313" key="3">
    <source>
        <dbReference type="EMBL" id="MCM5671524.1"/>
    </source>
</evidence>
<dbReference type="PANTHER" id="PTHR40265">
    <property type="entry name" value="BLL2707 PROTEIN"/>
    <property type="match status" value="1"/>
</dbReference>
<dbReference type="PANTHER" id="PTHR40265:SF1">
    <property type="entry name" value="GLYOXALASE-LIKE DOMAIN-CONTAINING PROTEIN"/>
    <property type="match status" value="1"/>
</dbReference>
<dbReference type="RefSeq" id="WP_017174856.1">
    <property type="nucleotide sequence ID" value="NZ_CP014567.1"/>
</dbReference>
<dbReference type="Proteomes" id="UP000665944">
    <property type="component" value="Unassembled WGS sequence"/>
</dbReference>
<protein>
    <submittedName>
        <fullName evidence="2">Sulfurtransferase</fullName>
    </submittedName>
    <submittedName>
        <fullName evidence="3">VOC family protein</fullName>
    </submittedName>
</protein>
<proteinExistence type="predicted"/>
<evidence type="ECO:0000313" key="4">
    <source>
        <dbReference type="Proteomes" id="UP000665944"/>
    </source>
</evidence>
<accession>A0A3S7GWS9</accession>